<protein>
    <submittedName>
        <fullName evidence="2">Uncharacterized protein</fullName>
    </submittedName>
</protein>
<gene>
    <name evidence="2" type="ORF">NDU88_002602</name>
</gene>
<dbReference type="EMBL" id="JANPWB010000010">
    <property type="protein sequence ID" value="KAJ1136184.1"/>
    <property type="molecule type" value="Genomic_DNA"/>
</dbReference>
<comment type="caution">
    <text evidence="2">The sequence shown here is derived from an EMBL/GenBank/DDBJ whole genome shotgun (WGS) entry which is preliminary data.</text>
</comment>
<reference evidence="2" key="1">
    <citation type="journal article" date="2022" name="bioRxiv">
        <title>Sequencing and chromosome-scale assembly of the giantPleurodeles waltlgenome.</title>
        <authorList>
            <person name="Brown T."/>
            <person name="Elewa A."/>
            <person name="Iarovenko S."/>
            <person name="Subramanian E."/>
            <person name="Araus A.J."/>
            <person name="Petzold A."/>
            <person name="Susuki M."/>
            <person name="Suzuki K.-i.T."/>
            <person name="Hayashi T."/>
            <person name="Toyoda A."/>
            <person name="Oliveira C."/>
            <person name="Osipova E."/>
            <person name="Leigh N.D."/>
            <person name="Simon A."/>
            <person name="Yun M.H."/>
        </authorList>
    </citation>
    <scope>NUCLEOTIDE SEQUENCE</scope>
    <source>
        <strain evidence="2">20211129_DDA</strain>
        <tissue evidence="2">Liver</tissue>
    </source>
</reference>
<evidence type="ECO:0000313" key="3">
    <source>
        <dbReference type="Proteomes" id="UP001066276"/>
    </source>
</evidence>
<evidence type="ECO:0000313" key="2">
    <source>
        <dbReference type="EMBL" id="KAJ1136184.1"/>
    </source>
</evidence>
<keyword evidence="3" id="KW-1185">Reference proteome</keyword>
<proteinExistence type="predicted"/>
<dbReference type="Proteomes" id="UP001066276">
    <property type="component" value="Chromosome 6"/>
</dbReference>
<feature type="region of interest" description="Disordered" evidence="1">
    <location>
        <begin position="1"/>
        <end position="21"/>
    </location>
</feature>
<organism evidence="2 3">
    <name type="scientific">Pleurodeles waltl</name>
    <name type="common">Iberian ribbed newt</name>
    <dbReference type="NCBI Taxonomy" id="8319"/>
    <lineage>
        <taxon>Eukaryota</taxon>
        <taxon>Metazoa</taxon>
        <taxon>Chordata</taxon>
        <taxon>Craniata</taxon>
        <taxon>Vertebrata</taxon>
        <taxon>Euteleostomi</taxon>
        <taxon>Amphibia</taxon>
        <taxon>Batrachia</taxon>
        <taxon>Caudata</taxon>
        <taxon>Salamandroidea</taxon>
        <taxon>Salamandridae</taxon>
        <taxon>Pleurodelinae</taxon>
        <taxon>Pleurodeles</taxon>
    </lineage>
</organism>
<sequence>MARPRALEEEKNEAAGGGTDGGKCFRGFILGLFNAQSERRTRARLMQLLLPQRDSNGRARLKLLPFFLHCHSALLYVLD</sequence>
<feature type="compositionally biased region" description="Basic and acidic residues" evidence="1">
    <location>
        <begin position="1"/>
        <end position="13"/>
    </location>
</feature>
<dbReference type="AlphaFoldDB" id="A0AAV7Q7G0"/>
<evidence type="ECO:0000256" key="1">
    <source>
        <dbReference type="SAM" id="MobiDB-lite"/>
    </source>
</evidence>
<accession>A0AAV7Q7G0</accession>
<name>A0AAV7Q7G0_PLEWA</name>